<dbReference type="OrthoDB" id="283424at2759"/>
<keyword evidence="3" id="KW-0689">Ribosomal protein</keyword>
<dbReference type="GO" id="GO:0005763">
    <property type="term" value="C:mitochondrial small ribosomal subunit"/>
    <property type="evidence" value="ECO:0007669"/>
    <property type="project" value="TreeGrafter"/>
</dbReference>
<dbReference type="VEuPathDB" id="FungiDB:SPSK_05298"/>
<feature type="compositionally biased region" description="Acidic residues" evidence="1">
    <location>
        <begin position="137"/>
        <end position="153"/>
    </location>
</feature>
<keyword evidence="3" id="KW-0687">Ribonucleoprotein</keyword>
<evidence type="ECO:0000256" key="1">
    <source>
        <dbReference type="SAM" id="MobiDB-lite"/>
    </source>
</evidence>
<proteinExistence type="predicted"/>
<evidence type="ECO:0000259" key="2">
    <source>
        <dbReference type="Pfam" id="PF10213"/>
    </source>
</evidence>
<evidence type="ECO:0000313" key="3">
    <source>
        <dbReference type="EMBL" id="KJR81036.1"/>
    </source>
</evidence>
<evidence type="ECO:0000313" key="4">
    <source>
        <dbReference type="Proteomes" id="UP000033710"/>
    </source>
</evidence>
<dbReference type="AlphaFoldDB" id="A0A0F2LYR9"/>
<name>A0A0F2LYR9_SPOSC</name>
<dbReference type="PANTHER" id="PTHR13490">
    <property type="entry name" value="MITOCHONDRIAL 28S RIBOSOMAL PROTEIN S28"/>
    <property type="match status" value="1"/>
</dbReference>
<protein>
    <submittedName>
        <fullName evidence="3">37S ribosomal protein Rsm24</fullName>
    </submittedName>
</protein>
<dbReference type="GO" id="GO:0003735">
    <property type="term" value="F:structural constituent of ribosome"/>
    <property type="evidence" value="ECO:0007669"/>
    <property type="project" value="InterPro"/>
</dbReference>
<comment type="caution">
    <text evidence="3">The sequence shown here is derived from an EMBL/GenBank/DDBJ whole genome shotgun (WGS) entry which is preliminary data.</text>
</comment>
<dbReference type="Proteomes" id="UP000033710">
    <property type="component" value="Unassembled WGS sequence"/>
</dbReference>
<sequence length="386" mass="43659">MASASSRSLQLGMRRCCAAATTKPATTTTFSLSSSRRAVRAAATAVATSPTERARYFSSTAWRGADDEVRSSKGHEREPGKAQEHRSFEDMMLADEDDGFKNLSPRERIEAERAMADVEHALSIASRPDRKGRDQFWNEDEPEPEMVLEEGPEDVDHSDEMTSMGHGKLEEIRDQRHLARIIAWEMPLLAKFAKPFEPPSNQQPLRFRYTSYMGELHPAEKKVVVEFCPSDLGLTTVQENKLMKLAGVRYNPETNIVRISCEMFEHQAQNKRYLGDLVDRLIAEAKDPTDTFEDIPLDTRHHKFKYKPSFPKEWRLTEERKKELEAARAQCYLLDQTKAAQGTLIDGVQRIQASLAAPASAQSAIGDKVAEFARLRPARPQTPLQR</sequence>
<organism evidence="3 4">
    <name type="scientific">Sporothrix schenckii 1099-18</name>
    <dbReference type="NCBI Taxonomy" id="1397361"/>
    <lineage>
        <taxon>Eukaryota</taxon>
        <taxon>Fungi</taxon>
        <taxon>Dikarya</taxon>
        <taxon>Ascomycota</taxon>
        <taxon>Pezizomycotina</taxon>
        <taxon>Sordariomycetes</taxon>
        <taxon>Sordariomycetidae</taxon>
        <taxon>Ophiostomatales</taxon>
        <taxon>Ophiostomataceae</taxon>
        <taxon>Sporothrix</taxon>
    </lineage>
</organism>
<dbReference type="GO" id="GO:0032543">
    <property type="term" value="P:mitochondrial translation"/>
    <property type="evidence" value="ECO:0007669"/>
    <property type="project" value="InterPro"/>
</dbReference>
<dbReference type="Pfam" id="PF10213">
    <property type="entry name" value="MRP-S28"/>
    <property type="match status" value="1"/>
</dbReference>
<dbReference type="EMBL" id="AXCR01000012">
    <property type="protein sequence ID" value="KJR81036.1"/>
    <property type="molecule type" value="Genomic_DNA"/>
</dbReference>
<feature type="domain" description="Small ribosomal subunit protein mS35 mitochondrial conserved" evidence="2">
    <location>
        <begin position="195"/>
        <end position="314"/>
    </location>
</feature>
<reference evidence="3 4" key="1">
    <citation type="journal article" date="2014" name="BMC Genomics">
        <title>Comparative genomics of the major fungal agents of human and animal Sporotrichosis: Sporothrix schenckii and Sporothrix brasiliensis.</title>
        <authorList>
            <person name="Teixeira M.M."/>
            <person name="de Almeida L.G."/>
            <person name="Kubitschek-Barreira P."/>
            <person name="Alves F.L."/>
            <person name="Kioshima E.S."/>
            <person name="Abadio A.K."/>
            <person name="Fernandes L."/>
            <person name="Derengowski L.S."/>
            <person name="Ferreira K.S."/>
            <person name="Souza R.C."/>
            <person name="Ruiz J.C."/>
            <person name="de Andrade N.C."/>
            <person name="Paes H.C."/>
            <person name="Nicola A.M."/>
            <person name="Albuquerque P."/>
            <person name="Gerber A.L."/>
            <person name="Martins V.P."/>
            <person name="Peconick L.D."/>
            <person name="Neto A.V."/>
            <person name="Chaucanez C.B."/>
            <person name="Silva P.A."/>
            <person name="Cunha O.L."/>
            <person name="de Oliveira F.F."/>
            <person name="dos Santos T.C."/>
            <person name="Barros A.L."/>
            <person name="Soares M.A."/>
            <person name="de Oliveira L.M."/>
            <person name="Marini M.M."/>
            <person name="Villalobos-Duno H."/>
            <person name="Cunha M.M."/>
            <person name="de Hoog S."/>
            <person name="da Silveira J.F."/>
            <person name="Henrissat B."/>
            <person name="Nino-Vega G.A."/>
            <person name="Cisalpino P.S."/>
            <person name="Mora-Montes H.M."/>
            <person name="Almeida S.R."/>
            <person name="Stajich J.E."/>
            <person name="Lopes-Bezerra L.M."/>
            <person name="Vasconcelos A.T."/>
            <person name="Felipe M.S."/>
        </authorList>
    </citation>
    <scope>NUCLEOTIDE SEQUENCE [LARGE SCALE GENOMIC DNA]</scope>
    <source>
        <strain evidence="3 4">1099-18</strain>
    </source>
</reference>
<dbReference type="GeneID" id="27667325"/>
<dbReference type="RefSeq" id="XP_016583712.1">
    <property type="nucleotide sequence ID" value="XM_016732048.1"/>
</dbReference>
<dbReference type="KEGG" id="ssck:SPSK_05298"/>
<dbReference type="PANTHER" id="PTHR13490:SF0">
    <property type="entry name" value="SMALL RIBOSOMAL SUBUNIT PROTEIN MS35"/>
    <property type="match status" value="1"/>
</dbReference>
<feature type="region of interest" description="Disordered" evidence="1">
    <location>
        <begin position="130"/>
        <end position="162"/>
    </location>
</feature>
<accession>A0A0F2LYR9</accession>
<reference evidence="3 4" key="2">
    <citation type="journal article" date="2015" name="Eukaryot. Cell">
        <title>Asexual propagation of a virulent clone complex in a human and feline outbreak of sporotrichosis.</title>
        <authorList>
            <person name="Teixeira Mde M."/>
            <person name="Rodrigues A.M."/>
            <person name="Tsui C.K."/>
            <person name="de Almeida L.G."/>
            <person name="Van Diepeningen A.D."/>
            <person name="van den Ende B.G."/>
            <person name="Fernandes G.F."/>
            <person name="Kano R."/>
            <person name="Hamelin R.C."/>
            <person name="Lopes-Bezerra L.M."/>
            <person name="Vasconcelos A.T."/>
            <person name="de Hoog S."/>
            <person name="de Camargo Z.P."/>
            <person name="Felipe M.S."/>
        </authorList>
    </citation>
    <scope>NUCLEOTIDE SEQUENCE [LARGE SCALE GENOMIC DNA]</scope>
    <source>
        <strain evidence="3 4">1099-18</strain>
    </source>
</reference>
<feature type="region of interest" description="Disordered" evidence="1">
    <location>
        <begin position="66"/>
        <end position="85"/>
    </location>
</feature>
<gene>
    <name evidence="3" type="ORF">SPSK_05298</name>
</gene>
<dbReference type="InterPro" id="IPR039848">
    <property type="entry name" value="Ribosomal_mS35_mt"/>
</dbReference>
<dbReference type="InterPro" id="IPR019349">
    <property type="entry name" value="Ribosomal_mS35_mit"/>
</dbReference>